<evidence type="ECO:0000256" key="3">
    <source>
        <dbReference type="ARBA" id="ARBA00022679"/>
    </source>
</evidence>
<keyword evidence="2" id="KW-0444">Lipid biosynthesis</keyword>
<evidence type="ECO:0000256" key="8">
    <source>
        <dbReference type="ARBA" id="ARBA00023136"/>
    </source>
</evidence>
<dbReference type="GO" id="GO:0034625">
    <property type="term" value="P:fatty acid elongation, monounsaturated fatty acid"/>
    <property type="evidence" value="ECO:0007669"/>
    <property type="project" value="TreeGrafter"/>
</dbReference>
<keyword evidence="5" id="KW-0276">Fatty acid metabolism</keyword>
<feature type="transmembrane region" description="Helical" evidence="10">
    <location>
        <begin position="190"/>
        <end position="209"/>
    </location>
</feature>
<dbReference type="GO" id="GO:0019367">
    <property type="term" value="P:fatty acid elongation, saturated fatty acid"/>
    <property type="evidence" value="ECO:0007669"/>
    <property type="project" value="TreeGrafter"/>
</dbReference>
<name>A0A8T2UGT5_CERRI</name>
<feature type="transmembrane region" description="Helical" evidence="10">
    <location>
        <begin position="259"/>
        <end position="279"/>
    </location>
</feature>
<keyword evidence="4 10" id="KW-0812">Transmembrane</keyword>
<dbReference type="EMBL" id="CM035413">
    <property type="protein sequence ID" value="KAH7431649.1"/>
    <property type="molecule type" value="Genomic_DNA"/>
</dbReference>
<dbReference type="Proteomes" id="UP000825935">
    <property type="component" value="Chromosome 8"/>
</dbReference>
<evidence type="ECO:0000256" key="4">
    <source>
        <dbReference type="ARBA" id="ARBA00022692"/>
    </source>
</evidence>
<evidence type="ECO:0000313" key="12">
    <source>
        <dbReference type="Proteomes" id="UP000825935"/>
    </source>
</evidence>
<gene>
    <name evidence="11" type="ORF">KP509_08G058600</name>
</gene>
<dbReference type="AlphaFoldDB" id="A0A8T2UGT5"/>
<dbReference type="PANTHER" id="PTHR11157:SF126">
    <property type="entry name" value="ELONGATION OF VERY LONG CHAIN FATTY ACIDS PROTEIN"/>
    <property type="match status" value="1"/>
</dbReference>
<feature type="transmembrane region" description="Helical" evidence="10">
    <location>
        <begin position="167"/>
        <end position="184"/>
    </location>
</feature>
<keyword evidence="9" id="KW-0275">Fatty acid biosynthesis</keyword>
<dbReference type="GO" id="GO:0005789">
    <property type="term" value="C:endoplasmic reticulum membrane"/>
    <property type="evidence" value="ECO:0007669"/>
    <property type="project" value="TreeGrafter"/>
</dbReference>
<keyword evidence="6 10" id="KW-1133">Transmembrane helix</keyword>
<accession>A0A8T2UGT5</accession>
<feature type="transmembrane region" description="Helical" evidence="10">
    <location>
        <begin position="229"/>
        <end position="247"/>
    </location>
</feature>
<evidence type="ECO:0000256" key="5">
    <source>
        <dbReference type="ARBA" id="ARBA00022832"/>
    </source>
</evidence>
<evidence type="ECO:0000256" key="9">
    <source>
        <dbReference type="ARBA" id="ARBA00023160"/>
    </source>
</evidence>
<comment type="subcellular location">
    <subcellularLocation>
        <location evidence="1">Membrane</location>
        <topology evidence="1">Multi-pass membrane protein</topology>
    </subcellularLocation>
</comment>
<dbReference type="InterPro" id="IPR002076">
    <property type="entry name" value="ELO_fam"/>
</dbReference>
<dbReference type="Pfam" id="PF01151">
    <property type="entry name" value="ELO"/>
    <property type="match status" value="1"/>
</dbReference>
<comment type="caution">
    <text evidence="11">The sequence shown here is derived from an EMBL/GenBank/DDBJ whole genome shotgun (WGS) entry which is preliminary data.</text>
</comment>
<evidence type="ECO:0000313" key="11">
    <source>
        <dbReference type="EMBL" id="KAH7431649.1"/>
    </source>
</evidence>
<reference evidence="11" key="1">
    <citation type="submission" date="2021-08" db="EMBL/GenBank/DDBJ databases">
        <title>WGS assembly of Ceratopteris richardii.</title>
        <authorList>
            <person name="Marchant D.B."/>
            <person name="Chen G."/>
            <person name="Jenkins J."/>
            <person name="Shu S."/>
            <person name="Leebens-Mack J."/>
            <person name="Grimwood J."/>
            <person name="Schmutz J."/>
            <person name="Soltis P."/>
            <person name="Soltis D."/>
            <person name="Chen Z.-H."/>
        </authorList>
    </citation>
    <scope>NUCLEOTIDE SEQUENCE</scope>
    <source>
        <strain evidence="11">Whitten #5841</strain>
        <tissue evidence="11">Leaf</tissue>
    </source>
</reference>
<evidence type="ECO:0000256" key="6">
    <source>
        <dbReference type="ARBA" id="ARBA00022989"/>
    </source>
</evidence>
<dbReference type="OrthoDB" id="434092at2759"/>
<dbReference type="GO" id="GO:0042761">
    <property type="term" value="P:very long-chain fatty acid biosynthetic process"/>
    <property type="evidence" value="ECO:0007669"/>
    <property type="project" value="TreeGrafter"/>
</dbReference>
<dbReference type="GO" id="GO:0030148">
    <property type="term" value="P:sphingolipid biosynthetic process"/>
    <property type="evidence" value="ECO:0007669"/>
    <property type="project" value="TreeGrafter"/>
</dbReference>
<proteinExistence type="predicted"/>
<evidence type="ECO:0000256" key="1">
    <source>
        <dbReference type="ARBA" id="ARBA00004141"/>
    </source>
</evidence>
<feature type="transmembrane region" description="Helical" evidence="10">
    <location>
        <begin position="134"/>
        <end position="155"/>
    </location>
</feature>
<protein>
    <recommendedName>
        <fullName evidence="13">Very-long-chain 3-oxoacyl-CoA synthase</fullName>
    </recommendedName>
</protein>
<evidence type="ECO:0000256" key="10">
    <source>
        <dbReference type="SAM" id="Phobius"/>
    </source>
</evidence>
<dbReference type="PANTHER" id="PTHR11157">
    <property type="entry name" value="FATTY ACID ACYL TRANSFERASE-RELATED"/>
    <property type="match status" value="1"/>
</dbReference>
<keyword evidence="7" id="KW-0443">Lipid metabolism</keyword>
<feature type="transmembrane region" description="Helical" evidence="10">
    <location>
        <begin position="54"/>
        <end position="73"/>
    </location>
</feature>
<organism evidence="11 12">
    <name type="scientific">Ceratopteris richardii</name>
    <name type="common">Triangle waterfern</name>
    <dbReference type="NCBI Taxonomy" id="49495"/>
    <lineage>
        <taxon>Eukaryota</taxon>
        <taxon>Viridiplantae</taxon>
        <taxon>Streptophyta</taxon>
        <taxon>Embryophyta</taxon>
        <taxon>Tracheophyta</taxon>
        <taxon>Polypodiopsida</taxon>
        <taxon>Polypodiidae</taxon>
        <taxon>Polypodiales</taxon>
        <taxon>Pteridineae</taxon>
        <taxon>Pteridaceae</taxon>
        <taxon>Parkerioideae</taxon>
        <taxon>Ceratopteris</taxon>
    </lineage>
</organism>
<dbReference type="GO" id="GO:0009922">
    <property type="term" value="F:fatty acid elongase activity"/>
    <property type="evidence" value="ECO:0007669"/>
    <property type="project" value="InterPro"/>
</dbReference>
<sequence length="300" mass="35126">MDVDWSLLSVHAVYDWIDARVSSLFMSFLEYKGVHLQSAPATRGLPTVDSPTPVLLATSSYLSIVLLGVAWLRSFNAKPRTHEPFLLKALVIFHNLFCLTLSLYMCVGIASRAFQLKYLLWGNAYDPNEITMAHYVYLFYMSKYVEFMDTIIMILKHNLRQITVLHVYHHVSVALIWWMISYHAPGGDAYFSGAINSGVHVIMYLYYLLSSLLRSDEKVRRKYLFWGRYLTQIQMLQFVCNWIQAAYCIKVQAPYPQFLYKILFYYMLSLLMLFANFYMRKYTAMGKKKQKYAIGEKKQK</sequence>
<evidence type="ECO:0000256" key="7">
    <source>
        <dbReference type="ARBA" id="ARBA00023098"/>
    </source>
</evidence>
<feature type="transmembrane region" description="Helical" evidence="10">
    <location>
        <begin position="85"/>
        <end position="114"/>
    </location>
</feature>
<evidence type="ECO:0000256" key="2">
    <source>
        <dbReference type="ARBA" id="ARBA00022516"/>
    </source>
</evidence>
<keyword evidence="3" id="KW-0808">Transferase</keyword>
<keyword evidence="12" id="KW-1185">Reference proteome</keyword>
<keyword evidence="8 10" id="KW-0472">Membrane</keyword>
<evidence type="ECO:0008006" key="13">
    <source>
        <dbReference type="Google" id="ProtNLM"/>
    </source>
</evidence>
<dbReference type="GO" id="GO:0034626">
    <property type="term" value="P:fatty acid elongation, polyunsaturated fatty acid"/>
    <property type="evidence" value="ECO:0007669"/>
    <property type="project" value="TreeGrafter"/>
</dbReference>